<dbReference type="RefSeq" id="WP_142092207.1">
    <property type="nucleotide sequence ID" value="NZ_BAAAMD010000003.1"/>
</dbReference>
<dbReference type="GO" id="GO:0140359">
    <property type="term" value="F:ABC-type transporter activity"/>
    <property type="evidence" value="ECO:0007669"/>
    <property type="project" value="UniProtKB-ARBA"/>
</dbReference>
<dbReference type="SUPFAM" id="SSF50331">
    <property type="entry name" value="MOP-like"/>
    <property type="match status" value="1"/>
</dbReference>
<dbReference type="GO" id="GO:0055052">
    <property type="term" value="C:ATP-binding cassette (ABC) transporter complex, substrate-binding subunit-containing"/>
    <property type="evidence" value="ECO:0007669"/>
    <property type="project" value="TreeGrafter"/>
</dbReference>
<sequence>MSSVVLRDVRKSFPSRRGGQVAVLSGIDTDVADGEFLAILGPSGCGKSTLLRIISGLEAPTSGSIHINGADVTGTAPERRELAMVFQNYALFPHLDVRENILFGLKSRREPRDLQGRRLRETTDLLGLDALLDRKPSELSGGQRQRVALGRALVSGQRLILMDEPLSNLDAKLRADMRIELKRIQRRLGLTIIYVTHDQVEAMTMADRVMMLADGGVEQLAAPAEIYAAPASVTVGRFIGSPPMNIIAPFGRAGGALPLPAGVDAGRTLLGVRPERVSLVSEGLPCPDDEVQIGAAEVVVNELLGADRIVTTEMADGTRVMVRVTPDVAVAEGARVTLSAPADHLHLYDRTSRRRLEQSPFPQSDPGADPAPTAHMPEVR</sequence>
<evidence type="ECO:0000256" key="2">
    <source>
        <dbReference type="ARBA" id="ARBA00022475"/>
    </source>
</evidence>
<comment type="caution">
    <text evidence="9">The sequence shown here is derived from an EMBL/GenBank/DDBJ whole genome shotgun (WGS) entry which is preliminary data.</text>
</comment>
<dbReference type="PROSITE" id="PS50893">
    <property type="entry name" value="ABC_TRANSPORTER_2"/>
    <property type="match status" value="1"/>
</dbReference>
<evidence type="ECO:0000256" key="4">
    <source>
        <dbReference type="ARBA" id="ARBA00022840"/>
    </source>
</evidence>
<dbReference type="OrthoDB" id="3180400at2"/>
<dbReference type="Pfam" id="PF08402">
    <property type="entry name" value="TOBE_2"/>
    <property type="match status" value="1"/>
</dbReference>
<keyword evidence="4 9" id="KW-0067">ATP-binding</keyword>
<dbReference type="AlphaFoldDB" id="A0A542ZPQ7"/>
<keyword evidence="5" id="KW-1278">Translocase</keyword>
<protein>
    <submittedName>
        <fullName evidence="9">Carbohydrate ABC transporter ATP-binding protein (CUT1 family)</fullName>
    </submittedName>
</protein>
<evidence type="ECO:0000256" key="3">
    <source>
        <dbReference type="ARBA" id="ARBA00022741"/>
    </source>
</evidence>
<dbReference type="Gene3D" id="3.40.50.300">
    <property type="entry name" value="P-loop containing nucleotide triphosphate hydrolases"/>
    <property type="match status" value="1"/>
</dbReference>
<dbReference type="InterPro" id="IPR017871">
    <property type="entry name" value="ABC_transporter-like_CS"/>
</dbReference>
<keyword evidence="6" id="KW-0472">Membrane</keyword>
<dbReference type="InterPro" id="IPR027417">
    <property type="entry name" value="P-loop_NTPase"/>
</dbReference>
<dbReference type="GO" id="GO:0005524">
    <property type="term" value="F:ATP binding"/>
    <property type="evidence" value="ECO:0007669"/>
    <property type="project" value="UniProtKB-KW"/>
</dbReference>
<dbReference type="InterPro" id="IPR013611">
    <property type="entry name" value="Transp-assoc_OB_typ2"/>
</dbReference>
<reference evidence="9 10" key="1">
    <citation type="submission" date="2019-06" db="EMBL/GenBank/DDBJ databases">
        <title>Sequencing the genomes of 1000 actinobacteria strains.</title>
        <authorList>
            <person name="Klenk H.-P."/>
        </authorList>
    </citation>
    <scope>NUCLEOTIDE SEQUENCE [LARGE SCALE GENOMIC DNA]</scope>
    <source>
        <strain evidence="9 10">DSM 8251</strain>
    </source>
</reference>
<dbReference type="Proteomes" id="UP000316196">
    <property type="component" value="Unassembled WGS sequence"/>
</dbReference>
<evidence type="ECO:0000259" key="8">
    <source>
        <dbReference type="PROSITE" id="PS50893"/>
    </source>
</evidence>
<proteinExistence type="predicted"/>
<evidence type="ECO:0000256" key="6">
    <source>
        <dbReference type="ARBA" id="ARBA00023136"/>
    </source>
</evidence>
<evidence type="ECO:0000313" key="9">
    <source>
        <dbReference type="EMBL" id="TQL62342.1"/>
    </source>
</evidence>
<evidence type="ECO:0000256" key="5">
    <source>
        <dbReference type="ARBA" id="ARBA00022967"/>
    </source>
</evidence>
<accession>A0A542ZPQ7</accession>
<evidence type="ECO:0000256" key="7">
    <source>
        <dbReference type="SAM" id="MobiDB-lite"/>
    </source>
</evidence>
<gene>
    <name evidence="9" type="ORF">FB460_0115</name>
</gene>
<dbReference type="SUPFAM" id="SSF52540">
    <property type="entry name" value="P-loop containing nucleoside triphosphate hydrolases"/>
    <property type="match status" value="1"/>
</dbReference>
<dbReference type="FunFam" id="3.40.50.300:FF:000042">
    <property type="entry name" value="Maltose/maltodextrin ABC transporter, ATP-binding protein"/>
    <property type="match status" value="1"/>
</dbReference>
<dbReference type="InterPro" id="IPR047641">
    <property type="entry name" value="ABC_transpr_MalK/UgpC-like"/>
</dbReference>
<dbReference type="InterPro" id="IPR003593">
    <property type="entry name" value="AAA+_ATPase"/>
</dbReference>
<feature type="region of interest" description="Disordered" evidence="7">
    <location>
        <begin position="353"/>
        <end position="380"/>
    </location>
</feature>
<evidence type="ECO:0000256" key="1">
    <source>
        <dbReference type="ARBA" id="ARBA00022448"/>
    </source>
</evidence>
<keyword evidence="10" id="KW-1185">Reference proteome</keyword>
<dbReference type="PANTHER" id="PTHR43875:SF15">
    <property type="entry name" value="TREHALOSE IMPORT ATP-BINDING PROTEIN SUGC"/>
    <property type="match status" value="1"/>
</dbReference>
<organism evidence="9 10">
    <name type="scientific">Propioniferax innocua</name>
    <dbReference type="NCBI Taxonomy" id="1753"/>
    <lineage>
        <taxon>Bacteria</taxon>
        <taxon>Bacillati</taxon>
        <taxon>Actinomycetota</taxon>
        <taxon>Actinomycetes</taxon>
        <taxon>Propionibacteriales</taxon>
        <taxon>Propionibacteriaceae</taxon>
        <taxon>Propioniferax</taxon>
    </lineage>
</organism>
<keyword evidence="3" id="KW-0547">Nucleotide-binding</keyword>
<dbReference type="PROSITE" id="PS00211">
    <property type="entry name" value="ABC_TRANSPORTER_1"/>
    <property type="match status" value="1"/>
</dbReference>
<evidence type="ECO:0000313" key="10">
    <source>
        <dbReference type="Proteomes" id="UP000316196"/>
    </source>
</evidence>
<dbReference type="EMBL" id="VFOR01000001">
    <property type="protein sequence ID" value="TQL62342.1"/>
    <property type="molecule type" value="Genomic_DNA"/>
</dbReference>
<name>A0A542ZPQ7_9ACTN</name>
<feature type="domain" description="ABC transporter" evidence="8">
    <location>
        <begin position="4"/>
        <end position="239"/>
    </location>
</feature>
<dbReference type="GO" id="GO:0016887">
    <property type="term" value="F:ATP hydrolysis activity"/>
    <property type="evidence" value="ECO:0007669"/>
    <property type="project" value="InterPro"/>
</dbReference>
<dbReference type="InterPro" id="IPR003439">
    <property type="entry name" value="ABC_transporter-like_ATP-bd"/>
</dbReference>
<keyword evidence="2" id="KW-1003">Cell membrane</keyword>
<dbReference type="SMART" id="SM00382">
    <property type="entry name" value="AAA"/>
    <property type="match status" value="1"/>
</dbReference>
<keyword evidence="1" id="KW-0813">Transport</keyword>
<dbReference type="InterPro" id="IPR008995">
    <property type="entry name" value="Mo/tungstate-bd_C_term_dom"/>
</dbReference>
<dbReference type="Pfam" id="PF00005">
    <property type="entry name" value="ABC_tran"/>
    <property type="match status" value="1"/>
</dbReference>
<dbReference type="PANTHER" id="PTHR43875">
    <property type="entry name" value="MALTODEXTRIN IMPORT ATP-BINDING PROTEIN MSMX"/>
    <property type="match status" value="1"/>
</dbReference>
<dbReference type="Gene3D" id="2.40.50.100">
    <property type="match status" value="1"/>
</dbReference>